<dbReference type="InterPro" id="IPR038718">
    <property type="entry name" value="SNF2-like_sf"/>
</dbReference>
<evidence type="ECO:0000256" key="2">
    <source>
        <dbReference type="ARBA" id="ARBA00022801"/>
    </source>
</evidence>
<evidence type="ECO:0000256" key="1">
    <source>
        <dbReference type="ARBA" id="ARBA00022741"/>
    </source>
</evidence>
<dbReference type="STRING" id="504728.K649_05840"/>
<protein>
    <submittedName>
        <fullName evidence="7">Helicase domain protein</fullName>
    </submittedName>
    <submittedName>
        <fullName evidence="8">Helicase domain-containing protein</fullName>
    </submittedName>
</protein>
<keyword evidence="2" id="KW-0378">Hydrolase</keyword>
<dbReference type="InterPro" id="IPR001650">
    <property type="entry name" value="Helicase_C-like"/>
</dbReference>
<evidence type="ECO:0000256" key="3">
    <source>
        <dbReference type="ARBA" id="ARBA00022806"/>
    </source>
</evidence>
<dbReference type="InterPro" id="IPR014001">
    <property type="entry name" value="Helicase_ATP-bd"/>
</dbReference>
<evidence type="ECO:0000313" key="10">
    <source>
        <dbReference type="Proteomes" id="UP000013026"/>
    </source>
</evidence>
<name>D3PRB5_MEIRD</name>
<evidence type="ECO:0000313" key="8">
    <source>
        <dbReference type="EMBL" id="AGK04468.1"/>
    </source>
</evidence>
<dbReference type="OrthoDB" id="9814088at2"/>
<keyword evidence="3 8" id="KW-0347">Helicase</keyword>
<dbReference type="eggNOG" id="COG0553">
    <property type="taxonomic scope" value="Bacteria"/>
</dbReference>
<dbReference type="Proteomes" id="UP000006655">
    <property type="component" value="Chromosome"/>
</dbReference>
<feature type="domain" description="Helicase ATP-binding" evidence="5">
    <location>
        <begin position="117"/>
        <end position="293"/>
    </location>
</feature>
<dbReference type="EMBL" id="CP001743">
    <property type="protein sequence ID" value="ADD27998.1"/>
    <property type="molecule type" value="Genomic_DNA"/>
</dbReference>
<evidence type="ECO:0000259" key="5">
    <source>
        <dbReference type="PROSITE" id="PS51192"/>
    </source>
</evidence>
<accession>D3PRB5</accession>
<dbReference type="Proteomes" id="UP000013026">
    <property type="component" value="Chromosome"/>
</dbReference>
<organism evidence="8 10">
    <name type="scientific">Meiothermus ruber (strain ATCC 35948 / DSM 1279 / VKM B-1258 / 21)</name>
    <name type="common">Thermus ruber</name>
    <dbReference type="NCBI Taxonomy" id="504728"/>
    <lineage>
        <taxon>Bacteria</taxon>
        <taxon>Thermotogati</taxon>
        <taxon>Deinococcota</taxon>
        <taxon>Deinococci</taxon>
        <taxon>Thermales</taxon>
        <taxon>Thermaceae</taxon>
        <taxon>Meiothermus</taxon>
    </lineage>
</organism>
<dbReference type="AlphaFoldDB" id="D3PRB5"/>
<dbReference type="Pfam" id="PF00176">
    <property type="entry name" value="SNF2-rel_dom"/>
    <property type="match status" value="1"/>
</dbReference>
<dbReference type="GO" id="GO:0005524">
    <property type="term" value="F:ATP binding"/>
    <property type="evidence" value="ECO:0007669"/>
    <property type="project" value="UniProtKB-KW"/>
</dbReference>
<keyword evidence="1" id="KW-0547">Nucleotide-binding</keyword>
<dbReference type="PANTHER" id="PTHR45766">
    <property type="entry name" value="DNA ANNEALING HELICASE AND ENDONUCLEASE ZRANB3 FAMILY MEMBER"/>
    <property type="match status" value="1"/>
</dbReference>
<dbReference type="Pfam" id="PF00271">
    <property type="entry name" value="Helicase_C"/>
    <property type="match status" value="1"/>
</dbReference>
<dbReference type="CDD" id="cd18011">
    <property type="entry name" value="DEXDc_RapA"/>
    <property type="match status" value="1"/>
</dbReference>
<dbReference type="SMART" id="SM00487">
    <property type="entry name" value="DEXDc"/>
    <property type="match status" value="1"/>
</dbReference>
<evidence type="ECO:0000256" key="4">
    <source>
        <dbReference type="ARBA" id="ARBA00022840"/>
    </source>
</evidence>
<dbReference type="PROSITE" id="PS51192">
    <property type="entry name" value="HELICASE_ATP_BIND_1"/>
    <property type="match status" value="1"/>
</dbReference>
<dbReference type="PANTHER" id="PTHR45766:SF6">
    <property type="entry name" value="SWI_SNF-RELATED MATRIX-ASSOCIATED ACTIN-DEPENDENT REGULATOR OF CHROMATIN SUBFAMILY A-LIKE PROTEIN 1"/>
    <property type="match status" value="1"/>
</dbReference>
<dbReference type="PATRIC" id="fig|504728.9.peg.1203"/>
<dbReference type="EMBL" id="CP005385">
    <property type="protein sequence ID" value="AGK04468.1"/>
    <property type="molecule type" value="Genomic_DNA"/>
</dbReference>
<dbReference type="PROSITE" id="PS51194">
    <property type="entry name" value="HELICASE_CTER"/>
    <property type="match status" value="1"/>
</dbReference>
<proteinExistence type="predicted"/>
<sequence length="940" mass="105786">MNKSLTYPDGGANHTPGSLIKARGREWVVLPESQPPLLIARPIGGTEEEIAGIHTELEEVSPSSFGTPTLDDLSDYRSGRLLREAVRLTSRNVAGPFRSFGRIAVEPRPYQLVPLLLALQQDPVRLLIADDVGIGKTVEALLIARELWDRGEIRSLSVLCPPHLAEQWQAELSEKFHLEAERVLSSTAARLERGLRVGETLFQRHPITVVSMDFIKSERRREEFLRTAPELVIVDEAHTCAYGGVNRGSQHQRHTLVARLAEHPERHLILVTATPHSGHEEAFRSLLALLDPAFREMPPDLSREEAEGWRRRLARHMIQRKRADIRGYLNEGTPFPERLEAEVNYNLSPEYGRLLDKVLAYARELVSDPTGDQRHQRVRWWAALALLRSVASSPAAAALALRNRAAVADAETEAEVDELGGRMVLDQEEYDQEFDLTPGGEVSAEAAEQRRLRELAREAEALAGAKDRKLQRAIELVKDLLAEGHHPIVFCRFIQTAEYVAGHLRQALGAGVAVEAVTGLLSPPEREQAVERLGQQPVRVLVATDCLSEGINLQQYFSAVLHYDLSWNPTRHEQREGRVDRYGQPRRQVKTLTYFGANNPVDGIVLEVLLRKHKAIRSALGVSVPVPVDNDAVIQAVMQSMLLRDTRRAQMQSLFEPFDERGFEVEWRNAAEREKRSRTLFAQHTIRPEEVARQLFETRRAVGSGVELERFVQEALEVHGGQVHALGEGLYRFDLGGLPRALRDLLGRDSLTGRFSLPVQPGEVYLSRTHPLVETLSSFLLEGALDPLSQSKARRAGVIATDAVRDLSTLLLLRLRYHLTTTSTRKDRTRWQQLAEEVHAVAFRGFPDAPEWLDGAEVEALWQARPTENLSLPQAQEFADMVLPELGRLQGYLEEVAQKQARRFEEAHRSVRQAADLKLRYEVEPILPVDVVGVYVYVPR</sequence>
<dbReference type="Gene3D" id="3.40.50.300">
    <property type="entry name" value="P-loop containing nucleotide triphosphate hydrolases"/>
    <property type="match status" value="1"/>
</dbReference>
<dbReference type="CDD" id="cd18793">
    <property type="entry name" value="SF2_C_SNF"/>
    <property type="match status" value="1"/>
</dbReference>
<reference evidence="8" key="2">
    <citation type="submission" date="2013-04" db="EMBL/GenBank/DDBJ databases">
        <title>Non-Hybrid, Finished Microbial Genome Assemblies from Long-Read SMRT Sequencing Data.</title>
        <authorList>
            <person name="Klammer A."/>
            <person name="Drake J."/>
            <person name="Heiner C."/>
            <person name="Clum A."/>
            <person name="Copeland A."/>
            <person name="Huddleston J."/>
            <person name="Eichler E."/>
            <person name="Turner S.W."/>
        </authorList>
    </citation>
    <scope>NUCLEOTIDE SEQUENCE</scope>
    <source>
        <strain evidence="8">DSM 1279</strain>
    </source>
</reference>
<dbReference type="InterPro" id="IPR000330">
    <property type="entry name" value="SNF2_N"/>
</dbReference>
<gene>
    <name evidence="7" type="ordered locus">Mrub_1236</name>
    <name evidence="8" type="ORF">K649_05840</name>
</gene>
<dbReference type="GO" id="GO:0016787">
    <property type="term" value="F:hydrolase activity"/>
    <property type="evidence" value="ECO:0007669"/>
    <property type="project" value="UniProtKB-KW"/>
</dbReference>
<dbReference type="KEGG" id="mrb:Mrub_1236"/>
<feature type="domain" description="Helicase C-terminal" evidence="6">
    <location>
        <begin position="469"/>
        <end position="632"/>
    </location>
</feature>
<keyword evidence="4" id="KW-0067">ATP-binding</keyword>
<reference evidence="8 10" key="3">
    <citation type="submission" date="2013-04" db="EMBL/GenBank/DDBJ databases">
        <authorList>
            <person name="Chin J."/>
            <person name="Alexander D.H."/>
            <person name="Marks P."/>
            <person name="Korlach J."/>
            <person name="Clum A."/>
            <person name="Copeland A."/>
        </authorList>
    </citation>
    <scope>NUCLEOTIDE SEQUENCE [LARGE SCALE GENOMIC DNA]</scope>
    <source>
        <strain evidence="10">ATCC 35948 / DSM 1279 / VKM B-1258 / 21</strain>
        <strain evidence="8">DSM 1279</strain>
    </source>
</reference>
<keyword evidence="9" id="KW-1185">Reference proteome</keyword>
<dbReference type="InterPro" id="IPR049730">
    <property type="entry name" value="SNF2/RAD54-like_C"/>
</dbReference>
<dbReference type="GO" id="GO:0004386">
    <property type="term" value="F:helicase activity"/>
    <property type="evidence" value="ECO:0007669"/>
    <property type="project" value="UniProtKB-KW"/>
</dbReference>
<dbReference type="InterPro" id="IPR027417">
    <property type="entry name" value="P-loop_NTPase"/>
</dbReference>
<reference evidence="7 9" key="1">
    <citation type="journal article" date="2010" name="Stand. Genomic Sci.">
        <title>Complete genome sequence of Meiothermus ruber type strain (21).</title>
        <authorList>
            <person name="Tindall B.J."/>
            <person name="Sikorski J."/>
            <person name="Lucas S."/>
            <person name="Goltsman E."/>
            <person name="Copeland A."/>
            <person name="Glavina Del Rio T."/>
            <person name="Nolan M."/>
            <person name="Tice H."/>
            <person name="Cheng J.F."/>
            <person name="Han C."/>
            <person name="Pitluck S."/>
            <person name="Liolios K."/>
            <person name="Ivanova N."/>
            <person name="Mavromatis K."/>
            <person name="Ovchinnikova G."/>
            <person name="Pati A."/>
            <person name="Fahnrich R."/>
            <person name="Goodwin L."/>
            <person name="Chen A."/>
            <person name="Palaniappan K."/>
            <person name="Land M."/>
            <person name="Hauser L."/>
            <person name="Chang Y.J."/>
            <person name="Jeffries C.D."/>
            <person name="Rohde M."/>
            <person name="Goker M."/>
            <person name="Woyke T."/>
            <person name="Bristow J."/>
            <person name="Eisen J.A."/>
            <person name="Markowitz V."/>
            <person name="Hugenholtz P."/>
            <person name="Kyrpides N.C."/>
            <person name="Klenk H.P."/>
            <person name="Lapidus A."/>
        </authorList>
    </citation>
    <scope>NUCLEOTIDE SEQUENCE [LARGE SCALE GENOMIC DNA]</scope>
    <source>
        <strain evidence="9">ATCC 35948 / DSM 1279 / VKM B-1258 / 21</strain>
        <strain evidence="7">DSM 1279</strain>
    </source>
</reference>
<evidence type="ECO:0000313" key="7">
    <source>
        <dbReference type="EMBL" id="ADD27998.1"/>
    </source>
</evidence>
<dbReference type="RefSeq" id="WP_013013517.1">
    <property type="nucleotide sequence ID" value="NC_013946.1"/>
</dbReference>
<dbReference type="SUPFAM" id="SSF52540">
    <property type="entry name" value="P-loop containing nucleoside triphosphate hydrolases"/>
    <property type="match status" value="1"/>
</dbReference>
<evidence type="ECO:0000259" key="6">
    <source>
        <dbReference type="PROSITE" id="PS51194"/>
    </source>
</evidence>
<dbReference type="SMART" id="SM00490">
    <property type="entry name" value="HELICc"/>
    <property type="match status" value="1"/>
</dbReference>
<dbReference type="Gene3D" id="3.40.50.10810">
    <property type="entry name" value="Tandem AAA-ATPase domain"/>
    <property type="match status" value="1"/>
</dbReference>
<dbReference type="KEGG" id="mre:K649_05840"/>
<evidence type="ECO:0000313" key="9">
    <source>
        <dbReference type="Proteomes" id="UP000006655"/>
    </source>
</evidence>
<dbReference type="InterPro" id="IPR057342">
    <property type="entry name" value="DEXDc_RapA"/>
</dbReference>